<dbReference type="RefSeq" id="WP_281735018.1">
    <property type="nucleotide sequence ID" value="NZ_JAKETQ010000001.1"/>
</dbReference>
<accession>A0AA41QLE3</accession>
<evidence type="ECO:0000313" key="2">
    <source>
        <dbReference type="Proteomes" id="UP001156140"/>
    </source>
</evidence>
<gene>
    <name evidence="1" type="ORF">ML536_03825</name>
</gene>
<keyword evidence="2" id="KW-1185">Reference proteome</keyword>
<dbReference type="EMBL" id="JALAZD010000001">
    <property type="protein sequence ID" value="MCI0125949.1"/>
    <property type="molecule type" value="Genomic_DNA"/>
</dbReference>
<proteinExistence type="predicted"/>
<sequence length="134" mass="15148">MINHPQDALYATMCSYLGLSARDVAEIGGFSERFARDLLAGRRQFPADTKKAIFELHNIFQSLVKAGKDDVLEGQTGFYIYRTNEQLRASPVGQIWPGAFIGPYRAAMFEVWRWAAQDKFKPVQLAFAEVPDTE</sequence>
<name>A0AA41QLE3_9HYPH</name>
<dbReference type="AlphaFoldDB" id="A0AA41QLE3"/>
<comment type="caution">
    <text evidence="1">The sequence shown here is derived from an EMBL/GenBank/DDBJ whole genome shotgun (WGS) entry which is preliminary data.</text>
</comment>
<protein>
    <submittedName>
        <fullName evidence="1">Uncharacterized protein</fullName>
    </submittedName>
</protein>
<organism evidence="1 2">
    <name type="scientific">Paradevosia shaoguanensis</name>
    <dbReference type="NCBI Taxonomy" id="1335043"/>
    <lineage>
        <taxon>Bacteria</taxon>
        <taxon>Pseudomonadati</taxon>
        <taxon>Pseudomonadota</taxon>
        <taxon>Alphaproteobacteria</taxon>
        <taxon>Hyphomicrobiales</taxon>
        <taxon>Devosiaceae</taxon>
        <taxon>Paradevosia</taxon>
    </lineage>
</organism>
<reference evidence="1" key="1">
    <citation type="submission" date="2022-03" db="EMBL/GenBank/DDBJ databases">
        <title>The complete genome sequence of a Methyloterrigena soli.</title>
        <authorList>
            <person name="Zi Z."/>
        </authorList>
    </citation>
    <scope>NUCLEOTIDE SEQUENCE</scope>
    <source>
        <strain evidence="1">M48</strain>
    </source>
</reference>
<evidence type="ECO:0000313" key="1">
    <source>
        <dbReference type="EMBL" id="MCI0125949.1"/>
    </source>
</evidence>
<dbReference type="Proteomes" id="UP001156140">
    <property type="component" value="Unassembled WGS sequence"/>
</dbReference>